<dbReference type="InterPro" id="IPR008969">
    <property type="entry name" value="CarboxyPept-like_regulatory"/>
</dbReference>
<evidence type="ECO:0000259" key="3">
    <source>
        <dbReference type="Pfam" id="PF07715"/>
    </source>
</evidence>
<comment type="caution">
    <text evidence="4">The sequence shown here is derived from an EMBL/GenBank/DDBJ whole genome shotgun (WGS) entry which is preliminary data.</text>
</comment>
<organism evidence="4 5">
    <name type="scientific">Parabacteroides faecis</name>
    <dbReference type="NCBI Taxonomy" id="1217282"/>
    <lineage>
        <taxon>Bacteria</taxon>
        <taxon>Pseudomonadati</taxon>
        <taxon>Bacteroidota</taxon>
        <taxon>Bacteroidia</taxon>
        <taxon>Bacteroidales</taxon>
        <taxon>Tannerellaceae</taxon>
        <taxon>Parabacteroides</taxon>
    </lineage>
</organism>
<dbReference type="InterPro" id="IPR012910">
    <property type="entry name" value="Plug_dom"/>
</dbReference>
<feature type="chain" id="PRO_5045284021" evidence="2">
    <location>
        <begin position="23"/>
        <end position="1157"/>
    </location>
</feature>
<dbReference type="Gene3D" id="2.170.130.10">
    <property type="entry name" value="TonB-dependent receptor, plug domain"/>
    <property type="match status" value="1"/>
</dbReference>
<gene>
    <name evidence="4" type="ORF">GGQ57_002591</name>
</gene>
<sequence length="1157" mass="129149">MKLSIFLLVCSISLVQATNSYAQKATVNLEMRNQTVKEVLDEIENQSEFSFFFNIRHVDLQRKVSVVTKKSDIFKVLDTIFSGTNVHYSVLDKKIILSTEAHTPVVQQNGEKRKVTGVVKDANGEPIIGANVIEKSTADGTVNGAVTDIDGKYSIEVGKNAILQFSYIGYNQKELSVGDQTAIDVLLVENSQALDEVVIVGFGTQKKVNLTGAVGMATSKELEARPVANAVLALQGVIPGLNISNSGNGGELNATKSINIRGTGTVGQDANGNSFTNGSPLILIDGMEGDINMLNPQDIENISVLKDAASSSIYGARAPFGVVLITTKTGKLGRAQINYNGNVRFQTPIKMPEMANSWEFVNMFNDAQFNLNGNNLFDAGYMQQVKDYMDGKTDDYIWGEGSGGKWNYDYTTANVDWLKEYYRSMSPSHEHNISASGGTDKISYYLSGNYMGQEGFMRYGTDDYNRYTLTGKFSGQLTKMLKVDYMSRYVRTDYSRPTVMDDTLYNNLLRRSRPTRPYYDPNGYLMADINYVAAFEDGGRYKEQKDALVQQFKVTLTPLKNWNIIGEMNIKIDNNWIHEDALVIYSHYADNPDNTYIPSTSPVLKDKVGEYARRQTYLNPTLFSNYNFSIKKHNIGLMAGFQAEQVKYRTMDGYRTGLVVSDLPVLDLTTNREDYMLGGYYQNWSSAGFFGRINYDYDGKYLLEMNMRYDGSSRFRRDSRWVFTPSFSVGWNMAREDFWGKLADYVETFKLRGSYGQLANQNTTNWYPTYQKLLTGTSDGSWLQNGAKPNTASAPGLVSSTLTWERIKNTNIGLDFGAFRNRLTGSFDYFWRKNSNMVGPGMELPAILGTAVPITNNCDLTTFGWELQLGWRDKVGQVNYGVKLNISDSQTRIDRYANPTNSLSTYIAGELDGNIYGYETIGVARTQADMDAHLATLPNGGQTALGSKWEAGDIMYADLNGDGKINTGSNTLNDMGDLKKIGNKTPRYLTGITLDAQWKGFDFSMFWQGVLKRDFDPGEGSYVFWGPTSGGEWFSGFLKQHVDYFRPEDTNSGLGANVDAYYPRALFSGKNQKAQTRYLQNAAYMRLKNLQIGYTLPMQIVNKIGLQNLRIYVSGENLLTITGLSDTMDPETAGIGKRGGTVYPLSRTYSLGLSVNF</sequence>
<evidence type="ECO:0000256" key="1">
    <source>
        <dbReference type="PROSITE-ProRule" id="PRU01360"/>
    </source>
</evidence>
<feature type="signal peptide" evidence="2">
    <location>
        <begin position="1"/>
        <end position="22"/>
    </location>
</feature>
<keyword evidence="1" id="KW-0812">Transmembrane</keyword>
<protein>
    <submittedName>
        <fullName evidence="4">TonB-linked SusC/RagA family outer membrane protein</fullName>
    </submittedName>
</protein>
<accession>A0ABR6KMQ3</accession>
<dbReference type="Proteomes" id="UP000533637">
    <property type="component" value="Unassembled WGS sequence"/>
</dbReference>
<dbReference type="InterPro" id="IPR039426">
    <property type="entry name" value="TonB-dep_rcpt-like"/>
</dbReference>
<reference evidence="4 5" key="1">
    <citation type="submission" date="2020-08" db="EMBL/GenBank/DDBJ databases">
        <title>Genomic Encyclopedia of Type Strains, Phase IV (KMG-IV): sequencing the most valuable type-strain genomes for metagenomic binning, comparative biology and taxonomic classification.</title>
        <authorList>
            <person name="Goeker M."/>
        </authorList>
    </citation>
    <scope>NUCLEOTIDE SEQUENCE [LARGE SCALE GENOMIC DNA]</scope>
    <source>
        <strain evidence="4 5">DSM 102983</strain>
    </source>
</reference>
<dbReference type="InterPro" id="IPR023996">
    <property type="entry name" value="TonB-dep_OMP_SusC/RagA"/>
</dbReference>
<dbReference type="SUPFAM" id="SSF56935">
    <property type="entry name" value="Porins"/>
    <property type="match status" value="1"/>
</dbReference>
<dbReference type="RefSeq" id="WP_229801116.1">
    <property type="nucleotide sequence ID" value="NZ_BMPB01000012.1"/>
</dbReference>
<comment type="similarity">
    <text evidence="1">Belongs to the TonB-dependent receptor family.</text>
</comment>
<evidence type="ECO:0000313" key="4">
    <source>
        <dbReference type="EMBL" id="MBB4622691.1"/>
    </source>
</evidence>
<feature type="domain" description="TonB-dependent receptor plug" evidence="3">
    <location>
        <begin position="207"/>
        <end position="322"/>
    </location>
</feature>
<keyword evidence="1" id="KW-0813">Transport</keyword>
<dbReference type="SUPFAM" id="SSF49464">
    <property type="entry name" value="Carboxypeptidase regulatory domain-like"/>
    <property type="match status" value="1"/>
</dbReference>
<keyword evidence="2" id="KW-0732">Signal</keyword>
<keyword evidence="1" id="KW-1134">Transmembrane beta strand</keyword>
<dbReference type="PROSITE" id="PS52016">
    <property type="entry name" value="TONB_DEPENDENT_REC_3"/>
    <property type="match status" value="1"/>
</dbReference>
<evidence type="ECO:0000256" key="2">
    <source>
        <dbReference type="SAM" id="SignalP"/>
    </source>
</evidence>
<dbReference type="Pfam" id="PF07715">
    <property type="entry name" value="Plug"/>
    <property type="match status" value="1"/>
</dbReference>
<keyword evidence="1" id="KW-0998">Cell outer membrane</keyword>
<evidence type="ECO:0000313" key="5">
    <source>
        <dbReference type="Proteomes" id="UP000533637"/>
    </source>
</evidence>
<proteinExistence type="inferred from homology"/>
<dbReference type="Pfam" id="PF13715">
    <property type="entry name" value="CarbopepD_reg_2"/>
    <property type="match status" value="1"/>
</dbReference>
<dbReference type="NCBIfam" id="TIGR04056">
    <property type="entry name" value="OMP_RagA_SusC"/>
    <property type="match status" value="1"/>
</dbReference>
<keyword evidence="1" id="KW-0472">Membrane</keyword>
<dbReference type="EMBL" id="JACHOC010000004">
    <property type="protein sequence ID" value="MBB4622691.1"/>
    <property type="molecule type" value="Genomic_DNA"/>
</dbReference>
<dbReference type="Gene3D" id="2.60.40.1120">
    <property type="entry name" value="Carboxypeptidase-like, regulatory domain"/>
    <property type="match status" value="1"/>
</dbReference>
<dbReference type="InterPro" id="IPR037066">
    <property type="entry name" value="Plug_dom_sf"/>
</dbReference>
<dbReference type="NCBIfam" id="TIGR04057">
    <property type="entry name" value="SusC_RagA_signa"/>
    <property type="match status" value="1"/>
</dbReference>
<keyword evidence="5" id="KW-1185">Reference proteome</keyword>
<name>A0ABR6KMQ3_9BACT</name>
<dbReference type="InterPro" id="IPR023997">
    <property type="entry name" value="TonB-dep_OMP_SusC/RagA_CS"/>
</dbReference>
<comment type="subcellular location">
    <subcellularLocation>
        <location evidence="1">Cell outer membrane</location>
        <topology evidence="1">Multi-pass membrane protein</topology>
    </subcellularLocation>
</comment>